<evidence type="ECO:0000256" key="8">
    <source>
        <dbReference type="ARBA" id="ARBA00023273"/>
    </source>
</evidence>
<comment type="similarity">
    <text evidence="3">Belongs to the CEP43 family.</text>
</comment>
<comment type="subcellular location">
    <subcellularLocation>
        <location evidence="1">Cytoplasm</location>
        <location evidence="1">Cytoskeleton</location>
        <location evidence="1">Cilium basal body</location>
    </subcellularLocation>
    <subcellularLocation>
        <location evidence="2">Cytoplasm</location>
        <location evidence="2">Cytoskeleton</location>
        <location evidence="2">Microtubule organizing center</location>
        <location evidence="2">Centrosome</location>
    </subcellularLocation>
</comment>
<dbReference type="Gene3D" id="1.20.960.40">
    <property type="match status" value="1"/>
</dbReference>
<feature type="domain" description="FGFR1 oncogene partner (FOP) N-terminal dimerisation" evidence="14">
    <location>
        <begin position="47"/>
        <end position="127"/>
    </location>
</feature>
<dbReference type="PROSITE" id="PS50896">
    <property type="entry name" value="LISH"/>
    <property type="match status" value="1"/>
</dbReference>
<evidence type="ECO:0000313" key="15">
    <source>
        <dbReference type="Ensembl" id="ENSEBUP00000002839.1"/>
    </source>
</evidence>
<evidence type="ECO:0000256" key="10">
    <source>
        <dbReference type="ARBA" id="ARBA00042293"/>
    </source>
</evidence>
<feature type="region of interest" description="Disordered" evidence="13">
    <location>
        <begin position="132"/>
        <end position="180"/>
    </location>
</feature>
<keyword evidence="5" id="KW-0597">Phosphoprotein</keyword>
<dbReference type="Ensembl" id="ENSEBUT00000003201.1">
    <property type="protein sequence ID" value="ENSEBUP00000002839.1"/>
    <property type="gene ID" value="ENSEBUG00000002124.1"/>
</dbReference>
<reference evidence="15" key="1">
    <citation type="submission" date="2025-08" db="UniProtKB">
        <authorList>
            <consortium name="Ensembl"/>
        </authorList>
    </citation>
    <scope>IDENTIFICATION</scope>
</reference>
<evidence type="ECO:0000256" key="5">
    <source>
        <dbReference type="ARBA" id="ARBA00022553"/>
    </source>
</evidence>
<keyword evidence="16" id="KW-1185">Reference proteome</keyword>
<protein>
    <recommendedName>
        <fullName evidence="9">Centrosomal protein 43</fullName>
    </recommendedName>
    <alternativeName>
        <fullName evidence="10">FGFR1 oncogene partner</fullName>
    </alternativeName>
</protein>
<evidence type="ECO:0000256" key="4">
    <source>
        <dbReference type="ARBA" id="ARBA00022490"/>
    </source>
</evidence>
<dbReference type="Proteomes" id="UP000694388">
    <property type="component" value="Unplaced"/>
</dbReference>
<comment type="function">
    <text evidence="11">Required for anchoring microtubules to the centrosomes. Required for ciliation.</text>
</comment>
<evidence type="ECO:0000256" key="11">
    <source>
        <dbReference type="ARBA" id="ARBA00046076"/>
    </source>
</evidence>
<evidence type="ECO:0000256" key="6">
    <source>
        <dbReference type="ARBA" id="ARBA00022794"/>
    </source>
</evidence>
<organism evidence="15 16">
    <name type="scientific">Eptatretus burgeri</name>
    <name type="common">Inshore hagfish</name>
    <dbReference type="NCBI Taxonomy" id="7764"/>
    <lineage>
        <taxon>Eukaryota</taxon>
        <taxon>Metazoa</taxon>
        <taxon>Chordata</taxon>
        <taxon>Craniata</taxon>
        <taxon>Vertebrata</taxon>
        <taxon>Cyclostomata</taxon>
        <taxon>Myxini</taxon>
        <taxon>Myxiniformes</taxon>
        <taxon>Myxinidae</taxon>
        <taxon>Eptatretinae</taxon>
        <taxon>Eptatretus</taxon>
    </lineage>
</organism>
<dbReference type="GO" id="GO:0034453">
    <property type="term" value="P:microtubule anchoring"/>
    <property type="evidence" value="ECO:0007669"/>
    <property type="project" value="InterPro"/>
</dbReference>
<dbReference type="PANTHER" id="PTHR15431:SF9">
    <property type="entry name" value="CENTROSOMAL PROTEIN 43"/>
    <property type="match status" value="1"/>
</dbReference>
<evidence type="ECO:0000256" key="3">
    <source>
        <dbReference type="ARBA" id="ARBA00005385"/>
    </source>
</evidence>
<dbReference type="InterPro" id="IPR018993">
    <property type="entry name" value="FOP_dimerisation-dom_N"/>
</dbReference>
<dbReference type="Pfam" id="PF09398">
    <property type="entry name" value="FOP_dimer"/>
    <property type="match status" value="1"/>
</dbReference>
<keyword evidence="4" id="KW-0963">Cytoplasm</keyword>
<evidence type="ECO:0000259" key="14">
    <source>
        <dbReference type="Pfam" id="PF09398"/>
    </source>
</evidence>
<feature type="region of interest" description="Disordered" evidence="13">
    <location>
        <begin position="263"/>
        <end position="308"/>
    </location>
</feature>
<evidence type="ECO:0000256" key="9">
    <source>
        <dbReference type="ARBA" id="ARBA00041026"/>
    </source>
</evidence>
<sequence>MSAEEDTELRDLLVQTLETNGVLGKIKAELRAAVFVALEEQERVQNKTPLVNKHLKSFIATKDGQLVTGLVAEFLSHFNLNYTLAVFGPETNMASELEARDELVQRLGLSETEETKNAPLLSLILSQSRKLTSPKHTAQQNVLENDEVTSRKASAGSTRSKPADSSPSENGSHDNHSLDSLSLISDAKPSQKALGASADILNSPQRHLQPLQCSRLDKLDDKEEELEDSFFDDIPDKIGASSRISLLANWESSQDHQLHSLLEGEARPAQGTTTSSAQPKAGKEDDYDDDFLSSHPSDKSITEELAADDLSGSDLLDVSLKHPI</sequence>
<reference evidence="15" key="2">
    <citation type="submission" date="2025-09" db="UniProtKB">
        <authorList>
            <consortium name="Ensembl"/>
        </authorList>
    </citation>
    <scope>IDENTIFICATION</scope>
</reference>
<comment type="subunit">
    <text evidence="12">Homodimer. Part of a ternary complex that contains CEP350, CEP43 and MAPRE1. Interacts directly with CEP350 and MAPRE1. Interacts with CEP19. Interacts (via N-terminus) with CEP350 (via C-terminus).</text>
</comment>
<keyword evidence="7" id="KW-0206">Cytoskeleton</keyword>
<evidence type="ECO:0000256" key="2">
    <source>
        <dbReference type="ARBA" id="ARBA00004300"/>
    </source>
</evidence>
<dbReference type="GO" id="GO:0005813">
    <property type="term" value="C:centrosome"/>
    <property type="evidence" value="ECO:0007669"/>
    <property type="project" value="UniProtKB-SubCell"/>
</dbReference>
<name>A0A8C4NDV4_EPTBU</name>
<evidence type="ECO:0000313" key="16">
    <source>
        <dbReference type="Proteomes" id="UP000694388"/>
    </source>
</evidence>
<evidence type="ECO:0000256" key="12">
    <source>
        <dbReference type="ARBA" id="ARBA00046373"/>
    </source>
</evidence>
<keyword evidence="8" id="KW-0966">Cell projection</keyword>
<evidence type="ECO:0000256" key="13">
    <source>
        <dbReference type="SAM" id="MobiDB-lite"/>
    </source>
</evidence>
<proteinExistence type="inferred from homology"/>
<dbReference type="AlphaFoldDB" id="A0A8C4NDV4"/>
<keyword evidence="6" id="KW-0970">Cilium biogenesis/degradation</keyword>
<dbReference type="GeneTree" id="ENSGT00390000007441"/>
<dbReference type="GO" id="GO:0030030">
    <property type="term" value="P:cell projection organization"/>
    <property type="evidence" value="ECO:0007669"/>
    <property type="project" value="UniProtKB-KW"/>
</dbReference>
<evidence type="ECO:0000256" key="7">
    <source>
        <dbReference type="ARBA" id="ARBA00023212"/>
    </source>
</evidence>
<accession>A0A8C4NDV4</accession>
<dbReference type="InterPro" id="IPR006594">
    <property type="entry name" value="LisH"/>
</dbReference>
<feature type="compositionally biased region" description="Polar residues" evidence="13">
    <location>
        <begin position="132"/>
        <end position="143"/>
    </location>
</feature>
<evidence type="ECO:0000256" key="1">
    <source>
        <dbReference type="ARBA" id="ARBA00004120"/>
    </source>
</evidence>
<feature type="compositionally biased region" description="Polar residues" evidence="13">
    <location>
        <begin position="151"/>
        <end position="170"/>
    </location>
</feature>
<dbReference type="PANTHER" id="PTHR15431">
    <property type="entry name" value="FGFR1 ONCOGENE PARTNER/LISH DOMAIN-CONTAINING PROTEIN"/>
    <property type="match status" value="1"/>
</dbReference>